<dbReference type="Proteomes" id="UP000324800">
    <property type="component" value="Unassembled WGS sequence"/>
</dbReference>
<accession>A0A5J4QFT5</accession>
<name>A0A5J4QFT5_9EUKA</name>
<proteinExistence type="predicted"/>
<dbReference type="AlphaFoldDB" id="A0A5J4QFT5"/>
<gene>
    <name evidence="1" type="ORF">EZS28_054774</name>
</gene>
<reference evidence="1 2" key="1">
    <citation type="submission" date="2019-03" db="EMBL/GenBank/DDBJ databases">
        <title>Single cell metagenomics reveals metabolic interactions within the superorganism composed of flagellate Streblomastix strix and complex community of Bacteroidetes bacteria on its surface.</title>
        <authorList>
            <person name="Treitli S.C."/>
            <person name="Kolisko M."/>
            <person name="Husnik F."/>
            <person name="Keeling P."/>
            <person name="Hampl V."/>
        </authorList>
    </citation>
    <scope>NUCLEOTIDE SEQUENCE [LARGE SCALE GENOMIC DNA]</scope>
    <source>
        <strain evidence="1">ST1C</strain>
    </source>
</reference>
<sequence>GQAAPDTGIPGSINGETIKRVLRAPKAGVLHCVAHIGDVVNEGQTVALINNEFPVISQLSGFIRGMAGEGLEVTEGLKIGDVD</sequence>
<organism evidence="1 2">
    <name type="scientific">Streblomastix strix</name>
    <dbReference type="NCBI Taxonomy" id="222440"/>
    <lineage>
        <taxon>Eukaryota</taxon>
        <taxon>Metamonada</taxon>
        <taxon>Preaxostyla</taxon>
        <taxon>Oxymonadida</taxon>
        <taxon>Streblomastigidae</taxon>
        <taxon>Streblomastix</taxon>
    </lineage>
</organism>
<dbReference type="OrthoDB" id="10265373at2759"/>
<dbReference type="EMBL" id="SNRW01045750">
    <property type="protein sequence ID" value="KAA6319791.1"/>
    <property type="molecule type" value="Genomic_DNA"/>
</dbReference>
<feature type="non-terminal residue" evidence="1">
    <location>
        <position position="1"/>
    </location>
</feature>
<evidence type="ECO:0000313" key="1">
    <source>
        <dbReference type="EMBL" id="KAA6319791.1"/>
    </source>
</evidence>
<comment type="caution">
    <text evidence="1">The sequence shown here is derived from an EMBL/GenBank/DDBJ whole genome shotgun (WGS) entry which is preliminary data.</text>
</comment>
<feature type="non-terminal residue" evidence="1">
    <location>
        <position position="83"/>
    </location>
</feature>
<evidence type="ECO:0000313" key="2">
    <source>
        <dbReference type="Proteomes" id="UP000324800"/>
    </source>
</evidence>
<protein>
    <submittedName>
        <fullName evidence="1">Putative selenium-dependent molybdenum hydroxylase system protein, YqeB family</fullName>
    </submittedName>
</protein>